<feature type="domain" description="YhaN AAA" evidence="2">
    <location>
        <begin position="1"/>
        <end position="129"/>
    </location>
</feature>
<proteinExistence type="predicted"/>
<dbReference type="Proteomes" id="UP000321306">
    <property type="component" value="Unassembled WGS sequence"/>
</dbReference>
<dbReference type="RefSeq" id="WP_146891795.1">
    <property type="nucleotide sequence ID" value="NZ_BJXB01000054.1"/>
</dbReference>
<dbReference type="SUPFAM" id="SSF52540">
    <property type="entry name" value="P-loop containing nucleoside triphosphate hydrolases"/>
    <property type="match status" value="1"/>
</dbReference>
<feature type="coiled-coil region" evidence="1">
    <location>
        <begin position="239"/>
        <end position="332"/>
    </location>
</feature>
<protein>
    <recommendedName>
        <fullName evidence="2">YhaN AAA domain-containing protein</fullName>
    </recommendedName>
</protein>
<feature type="coiled-coil region" evidence="1">
    <location>
        <begin position="483"/>
        <end position="510"/>
    </location>
</feature>
<name>A0A511NB66_DEIC1</name>
<dbReference type="EMBL" id="BJXB01000054">
    <property type="protein sequence ID" value="GEM50042.1"/>
    <property type="molecule type" value="Genomic_DNA"/>
</dbReference>
<dbReference type="InterPro" id="IPR027417">
    <property type="entry name" value="P-loop_NTPase"/>
</dbReference>
<dbReference type="PANTHER" id="PTHR32114:SF2">
    <property type="entry name" value="ABC TRANSPORTER ABCH.3"/>
    <property type="match status" value="1"/>
</dbReference>
<comment type="caution">
    <text evidence="3">The sequence shown here is derived from an EMBL/GenBank/DDBJ whole genome shotgun (WGS) entry which is preliminary data.</text>
</comment>
<dbReference type="Gene3D" id="3.40.50.300">
    <property type="entry name" value="P-loop containing nucleotide triphosphate hydrolases"/>
    <property type="match status" value="2"/>
</dbReference>
<evidence type="ECO:0000313" key="4">
    <source>
        <dbReference type="Proteomes" id="UP000321306"/>
    </source>
</evidence>
<dbReference type="InterPro" id="IPR038734">
    <property type="entry name" value="YhaN_AAA"/>
</dbReference>
<dbReference type="OrthoDB" id="9795626at2"/>
<evidence type="ECO:0000313" key="3">
    <source>
        <dbReference type="EMBL" id="GEM50042.1"/>
    </source>
</evidence>
<accession>A0A511NB66</accession>
<evidence type="ECO:0000256" key="1">
    <source>
        <dbReference type="SAM" id="Coils"/>
    </source>
</evidence>
<gene>
    <name evidence="3" type="ORF">DC3_56770</name>
</gene>
<reference evidence="3 4" key="1">
    <citation type="submission" date="2019-07" db="EMBL/GenBank/DDBJ databases">
        <title>Whole genome shotgun sequence of Deinococcus cellulosilyticus NBRC 106333.</title>
        <authorList>
            <person name="Hosoyama A."/>
            <person name="Uohara A."/>
            <person name="Ohji S."/>
            <person name="Ichikawa N."/>
        </authorList>
    </citation>
    <scope>NUCLEOTIDE SEQUENCE [LARGE SCALE GENOMIC DNA]</scope>
    <source>
        <strain evidence="3 4">NBRC 106333</strain>
    </source>
</reference>
<dbReference type="PANTHER" id="PTHR32114">
    <property type="entry name" value="ABC TRANSPORTER ABCH.3"/>
    <property type="match status" value="1"/>
</dbReference>
<evidence type="ECO:0000259" key="2">
    <source>
        <dbReference type="Pfam" id="PF13514"/>
    </source>
</evidence>
<dbReference type="AlphaFoldDB" id="A0A511NB66"/>
<sequence length="829" mass="94619">MSILKLTLENFKRYREATEVVFPKGLTLVTGENGAGKSTLTQAMLQALFGPYPLTDVRSDGTGNQTVRVGFALESQGVVLEASTQNTQHRIRVNGNTIIDFGPNSKEAATKYTRAFLGGLGSKAFERVYFAMQGETHALVTESRAELRRLFEEVLQLDVITTAVEVQAKNHQAHLNTLMQDLAVACSVADRVSQDPKRQVLLSRTSRAQAKHTRGEPLSLLLTALGNAQVVHHEVTILLQEQENAARQLLVSHQRLMEDQEQQILILENKVESWKQKERTLLELQRQQNSAEGMLKGAGQDLQRLEQELTDADSHQEAAQQHQQLLAQQEDLKWQWQSCREVKEAHELVEQAHLAHLKCQQKLQSFLNLEGHITSVQANIDRLLSAQQTVALDPHVENFELLQQEKVQLGLQFKEHQQALSVLTAQQDVMCPTCGQALHDHQRLLREDHLRFWLQQVYPQQSQEVIVQLQAIELDRANRHQKVTEMGLEVQQLREELAVLNSRIKERQVVIDEAEQAHQVWEGARAALGSEVFDPQQEIHLQEKLKVVEQQILDLQPQVMRFMKRQQLVVYIAEKKAQMASFQQNMAALKAAERELGHDPEKFQASVALVAQLKHERTDLVRKQQQKETTLKDTLRQVQDALGLQQQLEDTSFRVQQSLVLFQREEQLLEHLKGFHSHFFQANTHQVLKRATELLLPVLDSTLSRLEMDDQGNLKYQDPAGVSRKVQRLSGGEKALVGLCLRLALAERAQSIATEGRVRFLVLDEVLSSLDDGKREQVQDILEDVLRRGVFEHIIMITHIDDVKLNWRAHRLDVQKTGETTSRMWFQHL</sequence>
<keyword evidence="1" id="KW-0175">Coiled coil</keyword>
<keyword evidence="4" id="KW-1185">Reference proteome</keyword>
<dbReference type="Pfam" id="PF13558">
    <property type="entry name" value="SbcC_Walker_B"/>
    <property type="match status" value="1"/>
</dbReference>
<organism evidence="3 4">
    <name type="scientific">Deinococcus cellulosilyticus (strain DSM 18568 / NBRC 106333 / KACC 11606 / 5516J-15)</name>
    <dbReference type="NCBI Taxonomy" id="1223518"/>
    <lineage>
        <taxon>Bacteria</taxon>
        <taxon>Thermotogati</taxon>
        <taxon>Deinococcota</taxon>
        <taxon>Deinococci</taxon>
        <taxon>Deinococcales</taxon>
        <taxon>Deinococcaceae</taxon>
        <taxon>Deinococcus</taxon>
    </lineage>
</organism>
<dbReference type="Pfam" id="PF13514">
    <property type="entry name" value="AAA_27"/>
    <property type="match status" value="1"/>
</dbReference>